<dbReference type="Proteomes" id="UP000070700">
    <property type="component" value="Unassembled WGS sequence"/>
</dbReference>
<keyword evidence="2" id="KW-1185">Reference proteome</keyword>
<sequence>MPVDPQSFRLSFLVGDLLRDGSEDEPLPKLTLEERDQIRQQLSALKTRRELSGELSNDQSLRINRILNKQMERLNDCKNAETTLSSLPEHPRIEPMIFHASSEQEEKIVVNEKEAPSDSGSIYEDASEISENSVNDDISNAASHPLPPSPADPVLELLEQACAVLRERPDVQEPSEKLIALDPPTVKATDTKVSKTSRDTLAEPLNDDRVTQVRGSWKVFEITLWRLFFVVWCLWEISDVVEARISGLVFLFHGVRGLAGSILGSFLRLFDGVVAAYLGSSRNFSTPQAGSGL</sequence>
<dbReference type="EMBL" id="KQ947406">
    <property type="protein sequence ID" value="KUJ22668.1"/>
    <property type="molecule type" value="Genomic_DNA"/>
</dbReference>
<dbReference type="AlphaFoldDB" id="A0A194XR52"/>
<evidence type="ECO:0000313" key="2">
    <source>
        <dbReference type="Proteomes" id="UP000070700"/>
    </source>
</evidence>
<organism evidence="1 2">
    <name type="scientific">Mollisia scopiformis</name>
    <name type="common">Conifer needle endophyte fungus</name>
    <name type="synonym">Phialocephala scopiformis</name>
    <dbReference type="NCBI Taxonomy" id="149040"/>
    <lineage>
        <taxon>Eukaryota</taxon>
        <taxon>Fungi</taxon>
        <taxon>Dikarya</taxon>
        <taxon>Ascomycota</taxon>
        <taxon>Pezizomycotina</taxon>
        <taxon>Leotiomycetes</taxon>
        <taxon>Helotiales</taxon>
        <taxon>Mollisiaceae</taxon>
        <taxon>Mollisia</taxon>
    </lineage>
</organism>
<gene>
    <name evidence="1" type="ORF">LY89DRAFT_728787</name>
</gene>
<dbReference type="RefSeq" id="XP_018077023.1">
    <property type="nucleotide sequence ID" value="XM_018219306.1"/>
</dbReference>
<name>A0A194XR52_MOLSC</name>
<dbReference type="KEGG" id="psco:LY89DRAFT_728787"/>
<protein>
    <submittedName>
        <fullName evidence="1">Uncharacterized protein</fullName>
    </submittedName>
</protein>
<proteinExistence type="predicted"/>
<accession>A0A194XR52</accession>
<dbReference type="OrthoDB" id="3564079at2759"/>
<dbReference type="GeneID" id="28829032"/>
<dbReference type="InParanoid" id="A0A194XR52"/>
<reference evidence="1 2" key="1">
    <citation type="submission" date="2015-10" db="EMBL/GenBank/DDBJ databases">
        <title>Full genome of DAOMC 229536 Phialocephala scopiformis, a fungal endophyte of spruce producing the potent anti-insectan compound rugulosin.</title>
        <authorList>
            <consortium name="DOE Joint Genome Institute"/>
            <person name="Walker A.K."/>
            <person name="Frasz S.L."/>
            <person name="Seifert K.A."/>
            <person name="Miller J.D."/>
            <person name="Mondo S.J."/>
            <person name="Labutti K."/>
            <person name="Lipzen A."/>
            <person name="Dockter R."/>
            <person name="Kennedy M."/>
            <person name="Grigoriev I.V."/>
            <person name="Spatafora J.W."/>
        </authorList>
    </citation>
    <scope>NUCLEOTIDE SEQUENCE [LARGE SCALE GENOMIC DNA]</scope>
    <source>
        <strain evidence="1 2">CBS 120377</strain>
    </source>
</reference>
<evidence type="ECO:0000313" key="1">
    <source>
        <dbReference type="EMBL" id="KUJ22668.1"/>
    </source>
</evidence>